<organism evidence="2 3">
    <name type="scientific">Handroanthus impetiginosus</name>
    <dbReference type="NCBI Taxonomy" id="429701"/>
    <lineage>
        <taxon>Eukaryota</taxon>
        <taxon>Viridiplantae</taxon>
        <taxon>Streptophyta</taxon>
        <taxon>Embryophyta</taxon>
        <taxon>Tracheophyta</taxon>
        <taxon>Spermatophyta</taxon>
        <taxon>Magnoliopsida</taxon>
        <taxon>eudicotyledons</taxon>
        <taxon>Gunneridae</taxon>
        <taxon>Pentapetalae</taxon>
        <taxon>asterids</taxon>
        <taxon>lamiids</taxon>
        <taxon>Lamiales</taxon>
        <taxon>Bignoniaceae</taxon>
        <taxon>Crescentiina</taxon>
        <taxon>Tabebuia alliance</taxon>
        <taxon>Handroanthus</taxon>
    </lineage>
</organism>
<dbReference type="Proteomes" id="UP000231279">
    <property type="component" value="Unassembled WGS sequence"/>
</dbReference>
<dbReference type="PANTHER" id="PTHR34277">
    <property type="entry name" value="CLAVATA3/ESR (CLE)-RELATED PROTEIN 26"/>
    <property type="match status" value="1"/>
</dbReference>
<sequence>MQIQQSFRVGMLQNLLVLFLLVLLVSASENNNRVLSAKRILNSSRKLQEKQQQFQIEKQGVKHAFDAFFSSKRRVPHASDPLHNR</sequence>
<name>A0A2G9FZ39_9LAMI</name>
<feature type="signal peptide" evidence="1">
    <location>
        <begin position="1"/>
        <end position="27"/>
    </location>
</feature>
<dbReference type="AlphaFoldDB" id="A0A2G9FZ39"/>
<keyword evidence="3" id="KW-1185">Reference proteome</keyword>
<accession>A0A2G9FZ39</accession>
<proteinExistence type="predicted"/>
<evidence type="ECO:0008006" key="4">
    <source>
        <dbReference type="Google" id="ProtNLM"/>
    </source>
</evidence>
<evidence type="ECO:0000256" key="1">
    <source>
        <dbReference type="SAM" id="SignalP"/>
    </source>
</evidence>
<reference evidence="3" key="1">
    <citation type="journal article" date="2018" name="Gigascience">
        <title>Genome assembly of the Pink Ipe (Handroanthus impetiginosus, Bignoniaceae), a highly valued, ecologically keystone Neotropical timber forest tree.</title>
        <authorList>
            <person name="Silva-Junior O.B."/>
            <person name="Grattapaglia D."/>
            <person name="Novaes E."/>
            <person name="Collevatti R.G."/>
        </authorList>
    </citation>
    <scope>NUCLEOTIDE SEQUENCE [LARGE SCALE GENOMIC DNA]</scope>
    <source>
        <strain evidence="3">cv. UFG-1</strain>
    </source>
</reference>
<dbReference type="PANTHER" id="PTHR34277:SF1">
    <property type="entry name" value="CLAVATA3_ESR (CLE) GENE FAMILY MEMBER MTCLE20"/>
    <property type="match status" value="1"/>
</dbReference>
<keyword evidence="1" id="KW-0732">Signal</keyword>
<dbReference type="EMBL" id="NKXS01008498">
    <property type="protein sequence ID" value="PIM98335.1"/>
    <property type="molecule type" value="Genomic_DNA"/>
</dbReference>
<protein>
    <recommendedName>
        <fullName evidence="4">CLAVATA3/ESR (CLE)-related protein 45</fullName>
    </recommendedName>
</protein>
<gene>
    <name evidence="2" type="ORF">CDL12_29186</name>
</gene>
<dbReference type="InterPro" id="IPR039316">
    <property type="entry name" value="CLE25/26"/>
</dbReference>
<feature type="chain" id="PRO_5013715224" description="CLAVATA3/ESR (CLE)-related protein 45" evidence="1">
    <location>
        <begin position="28"/>
        <end position="85"/>
    </location>
</feature>
<evidence type="ECO:0000313" key="2">
    <source>
        <dbReference type="EMBL" id="PIM98335.1"/>
    </source>
</evidence>
<evidence type="ECO:0000313" key="3">
    <source>
        <dbReference type="Proteomes" id="UP000231279"/>
    </source>
</evidence>
<comment type="caution">
    <text evidence="2">The sequence shown here is derived from an EMBL/GenBank/DDBJ whole genome shotgun (WGS) entry which is preliminary data.</text>
</comment>